<evidence type="ECO:0000313" key="1">
    <source>
        <dbReference type="EMBL" id="KAI0048890.1"/>
    </source>
</evidence>
<keyword evidence="2" id="KW-1185">Reference proteome</keyword>
<dbReference type="EMBL" id="MU275880">
    <property type="protein sequence ID" value="KAI0048890.1"/>
    <property type="molecule type" value="Genomic_DNA"/>
</dbReference>
<comment type="caution">
    <text evidence="1">The sequence shown here is derived from an EMBL/GenBank/DDBJ whole genome shotgun (WGS) entry which is preliminary data.</text>
</comment>
<evidence type="ECO:0000313" key="2">
    <source>
        <dbReference type="Proteomes" id="UP000814033"/>
    </source>
</evidence>
<protein>
    <submittedName>
        <fullName evidence="1">Uncharacterized protein</fullName>
    </submittedName>
</protein>
<dbReference type="Proteomes" id="UP000814033">
    <property type="component" value="Unassembled WGS sequence"/>
</dbReference>
<proteinExistence type="predicted"/>
<gene>
    <name evidence="1" type="ORF">FA95DRAFT_986434</name>
</gene>
<accession>A0ACB8RXT9</accession>
<sequence length="379" mass="42464">MPSPQTATKDADQSKVQKEVQNDVESVDLWLSDGNIIIRSVPVGASRTRTLYKVHKSTLARHCDAFASLFDGPHAALDAGSEHRDGIPVMDLPDDADDLRHFLKALYDWREMQIHRPMSAIAPDGRWNIVPPSYFGILRLAVKYGADDLQDLVKTVLRAQWPSTLQGWDELQSCPVDETHTCIGDTAYLPPNPARAIRLAIDCDLPEIIPTAYYALSCLLRTFTSEGRVPNMRSLLAGLATEEVASVFRSQMLFQLIVQNVLLKGPIGPWVEQCNRPAENRAICTVALRKWSRNTLVQGQHIDDPIGWLRWLGAACNLNALDLRKDACVSCRRQTRVSILKERQELWKDLPSIFGLNQSVVSQWERVSLPKLKPALKSG</sequence>
<name>A0ACB8RXT9_9AGAM</name>
<reference evidence="1" key="1">
    <citation type="submission" date="2021-02" db="EMBL/GenBank/DDBJ databases">
        <authorList>
            <consortium name="DOE Joint Genome Institute"/>
            <person name="Ahrendt S."/>
            <person name="Looney B.P."/>
            <person name="Miyauchi S."/>
            <person name="Morin E."/>
            <person name="Drula E."/>
            <person name="Courty P.E."/>
            <person name="Chicoki N."/>
            <person name="Fauchery L."/>
            <person name="Kohler A."/>
            <person name="Kuo A."/>
            <person name="Labutti K."/>
            <person name="Pangilinan J."/>
            <person name="Lipzen A."/>
            <person name="Riley R."/>
            <person name="Andreopoulos W."/>
            <person name="He G."/>
            <person name="Johnson J."/>
            <person name="Barry K.W."/>
            <person name="Grigoriev I.V."/>
            <person name="Nagy L."/>
            <person name="Hibbett D."/>
            <person name="Henrissat B."/>
            <person name="Matheny P.B."/>
            <person name="Labbe J."/>
            <person name="Martin F."/>
        </authorList>
    </citation>
    <scope>NUCLEOTIDE SEQUENCE</scope>
    <source>
        <strain evidence="1">FP105234-sp</strain>
    </source>
</reference>
<organism evidence="1 2">
    <name type="scientific">Auriscalpium vulgare</name>
    <dbReference type="NCBI Taxonomy" id="40419"/>
    <lineage>
        <taxon>Eukaryota</taxon>
        <taxon>Fungi</taxon>
        <taxon>Dikarya</taxon>
        <taxon>Basidiomycota</taxon>
        <taxon>Agaricomycotina</taxon>
        <taxon>Agaricomycetes</taxon>
        <taxon>Russulales</taxon>
        <taxon>Auriscalpiaceae</taxon>
        <taxon>Auriscalpium</taxon>
    </lineage>
</organism>
<reference evidence="1" key="2">
    <citation type="journal article" date="2022" name="New Phytol.">
        <title>Evolutionary transition to the ectomycorrhizal habit in the genomes of a hyperdiverse lineage of mushroom-forming fungi.</title>
        <authorList>
            <person name="Looney B."/>
            <person name="Miyauchi S."/>
            <person name="Morin E."/>
            <person name="Drula E."/>
            <person name="Courty P.E."/>
            <person name="Kohler A."/>
            <person name="Kuo A."/>
            <person name="LaButti K."/>
            <person name="Pangilinan J."/>
            <person name="Lipzen A."/>
            <person name="Riley R."/>
            <person name="Andreopoulos W."/>
            <person name="He G."/>
            <person name="Johnson J."/>
            <person name="Nolan M."/>
            <person name="Tritt A."/>
            <person name="Barry K.W."/>
            <person name="Grigoriev I.V."/>
            <person name="Nagy L.G."/>
            <person name="Hibbett D."/>
            <person name="Henrissat B."/>
            <person name="Matheny P.B."/>
            <person name="Labbe J."/>
            <person name="Martin F.M."/>
        </authorList>
    </citation>
    <scope>NUCLEOTIDE SEQUENCE</scope>
    <source>
        <strain evidence="1">FP105234-sp</strain>
    </source>
</reference>